<keyword evidence="2" id="KW-0813">Transport</keyword>
<evidence type="ECO:0000313" key="10">
    <source>
        <dbReference type="Proteomes" id="UP001580407"/>
    </source>
</evidence>
<evidence type="ECO:0000256" key="7">
    <source>
        <dbReference type="SAM" id="Phobius"/>
    </source>
</evidence>
<evidence type="ECO:0000259" key="8">
    <source>
        <dbReference type="PROSITE" id="PS50850"/>
    </source>
</evidence>
<dbReference type="Gene3D" id="1.20.1250.20">
    <property type="entry name" value="MFS general substrate transporter like domains"/>
    <property type="match status" value="1"/>
</dbReference>
<dbReference type="CDD" id="cd06173">
    <property type="entry name" value="MFS_MefA_like"/>
    <property type="match status" value="1"/>
</dbReference>
<keyword evidence="10" id="KW-1185">Reference proteome</keyword>
<comment type="caution">
    <text evidence="9">The sequence shown here is derived from an EMBL/GenBank/DDBJ whole genome shotgun (WGS) entry which is preliminary data.</text>
</comment>
<keyword evidence="6 7" id="KW-0472">Membrane</keyword>
<dbReference type="Proteomes" id="UP001580407">
    <property type="component" value="Unassembled WGS sequence"/>
</dbReference>
<dbReference type="InterPro" id="IPR011701">
    <property type="entry name" value="MFS"/>
</dbReference>
<feature type="transmembrane region" description="Helical" evidence="7">
    <location>
        <begin position="391"/>
        <end position="413"/>
    </location>
</feature>
<dbReference type="InterPro" id="IPR036259">
    <property type="entry name" value="MFS_trans_sf"/>
</dbReference>
<organism evidence="9 10">
    <name type="scientific">Paenibacillus terreus</name>
    <dbReference type="NCBI Taxonomy" id="1387834"/>
    <lineage>
        <taxon>Bacteria</taxon>
        <taxon>Bacillati</taxon>
        <taxon>Bacillota</taxon>
        <taxon>Bacilli</taxon>
        <taxon>Bacillales</taxon>
        <taxon>Paenibacillaceae</taxon>
        <taxon>Paenibacillus</taxon>
    </lineage>
</organism>
<dbReference type="InterPro" id="IPR020846">
    <property type="entry name" value="MFS_dom"/>
</dbReference>
<gene>
    <name evidence="9" type="ORF">ACE3NQ_18750</name>
</gene>
<dbReference type="PANTHER" id="PTHR43266">
    <property type="entry name" value="MACROLIDE-EFFLUX PROTEIN"/>
    <property type="match status" value="1"/>
</dbReference>
<keyword evidence="3" id="KW-1003">Cell membrane</keyword>
<feature type="transmembrane region" description="Helical" evidence="7">
    <location>
        <begin position="274"/>
        <end position="292"/>
    </location>
</feature>
<evidence type="ECO:0000256" key="5">
    <source>
        <dbReference type="ARBA" id="ARBA00022989"/>
    </source>
</evidence>
<keyword evidence="5 7" id="KW-1133">Transmembrane helix</keyword>
<protein>
    <submittedName>
        <fullName evidence="9">MFS transporter</fullName>
    </submittedName>
</protein>
<sequence>MNFILKPLDFVKEEKEYSKLFAAGVINGIGDRFFQVALLAMIIRLTGSGMGVGVVLGLRMLPFLLLAPVGGWLADRISRKTLMIWTDVLRGLIALGFLFVSGPEHLWIVYTGTFLLACGEAMYAPVRKSAIPVLAAPQRLLTVNSLEQLMTGVVLIAGSAVGGIIAAFFGSDWAFMINAASFVLAGLIIRSIAFPSVDSDAGHEGTTANKVTQETEVKGERRLPLPLLRSLLAGTAALQAALLLELLVPVFNGIDNVLISVYAMEEFGGGEEGVGLFYGALGLGLMAGPLLARYLRRSLIWIGLLGLLLEGALLMLLSGMEQLWLAAAVYVMISLIGGIGNICVDTIIMREIPPRLQGRVFGITTAWGGSVMGISMFAAGMALEIAEPRALGWLGGAGYAATALVVVLLYGILRRRDKNNSLLIQKNGPAS</sequence>
<feature type="domain" description="Major facilitator superfamily (MFS) profile" evidence="8">
    <location>
        <begin position="16"/>
        <end position="418"/>
    </location>
</feature>
<dbReference type="PROSITE" id="PS50850">
    <property type="entry name" value="MFS"/>
    <property type="match status" value="1"/>
</dbReference>
<comment type="subcellular location">
    <subcellularLocation>
        <location evidence="1">Cell membrane</location>
        <topology evidence="1">Multi-pass membrane protein</topology>
    </subcellularLocation>
</comment>
<feature type="transmembrane region" description="Helical" evidence="7">
    <location>
        <begin position="299"/>
        <end position="317"/>
    </location>
</feature>
<evidence type="ECO:0000313" key="9">
    <source>
        <dbReference type="EMBL" id="MFB5682959.1"/>
    </source>
</evidence>
<evidence type="ECO:0000256" key="6">
    <source>
        <dbReference type="ARBA" id="ARBA00023136"/>
    </source>
</evidence>
<evidence type="ECO:0000256" key="4">
    <source>
        <dbReference type="ARBA" id="ARBA00022692"/>
    </source>
</evidence>
<dbReference type="Pfam" id="PF07690">
    <property type="entry name" value="MFS_1"/>
    <property type="match status" value="1"/>
</dbReference>
<evidence type="ECO:0000256" key="2">
    <source>
        <dbReference type="ARBA" id="ARBA00022448"/>
    </source>
</evidence>
<dbReference type="SUPFAM" id="SSF103473">
    <property type="entry name" value="MFS general substrate transporter"/>
    <property type="match status" value="1"/>
</dbReference>
<dbReference type="EMBL" id="JBHILM010000022">
    <property type="protein sequence ID" value="MFB5682959.1"/>
    <property type="molecule type" value="Genomic_DNA"/>
</dbReference>
<feature type="transmembrane region" description="Helical" evidence="7">
    <location>
        <begin position="323"/>
        <end position="348"/>
    </location>
</feature>
<accession>A0ABV5BDM7</accession>
<feature type="transmembrane region" description="Helical" evidence="7">
    <location>
        <begin position="49"/>
        <end position="70"/>
    </location>
</feature>
<feature type="transmembrane region" description="Helical" evidence="7">
    <location>
        <begin position="360"/>
        <end position="379"/>
    </location>
</feature>
<proteinExistence type="predicted"/>
<dbReference type="PANTHER" id="PTHR43266:SF2">
    <property type="entry name" value="MAJOR FACILITATOR SUPERFAMILY (MFS) PROFILE DOMAIN-CONTAINING PROTEIN"/>
    <property type="match status" value="1"/>
</dbReference>
<feature type="transmembrane region" description="Helical" evidence="7">
    <location>
        <begin position="146"/>
        <end position="169"/>
    </location>
</feature>
<keyword evidence="4 7" id="KW-0812">Transmembrane</keyword>
<reference evidence="9 10" key="1">
    <citation type="submission" date="2024-09" db="EMBL/GenBank/DDBJ databases">
        <authorList>
            <person name="Ruan L."/>
        </authorList>
    </citation>
    <scope>NUCLEOTIDE SEQUENCE [LARGE SCALE GENOMIC DNA]</scope>
    <source>
        <strain evidence="9 10">D33</strain>
    </source>
</reference>
<dbReference type="RefSeq" id="WP_375526707.1">
    <property type="nucleotide sequence ID" value="NZ_JBHILM010000022.1"/>
</dbReference>
<evidence type="ECO:0000256" key="3">
    <source>
        <dbReference type="ARBA" id="ARBA00022475"/>
    </source>
</evidence>
<feature type="transmembrane region" description="Helical" evidence="7">
    <location>
        <begin position="20"/>
        <end position="43"/>
    </location>
</feature>
<feature type="transmembrane region" description="Helical" evidence="7">
    <location>
        <begin position="231"/>
        <end position="254"/>
    </location>
</feature>
<evidence type="ECO:0000256" key="1">
    <source>
        <dbReference type="ARBA" id="ARBA00004651"/>
    </source>
</evidence>
<name>A0ABV5BDM7_9BACL</name>